<reference evidence="6" key="3">
    <citation type="submission" date="2023-05" db="EMBL/GenBank/DDBJ databases">
        <authorList>
            <person name="Smith C.H."/>
        </authorList>
    </citation>
    <scope>NUCLEOTIDE SEQUENCE</scope>
    <source>
        <strain evidence="6">CHS0354</strain>
        <tissue evidence="6">Mantle</tissue>
    </source>
</reference>
<dbReference type="Gene3D" id="3.30.70.1470">
    <property type="entry name" value="Caspase-like"/>
    <property type="match status" value="1"/>
</dbReference>
<protein>
    <recommendedName>
        <fullName evidence="8">Caspase-3</fullName>
    </recommendedName>
</protein>
<sequence>MSQHFDRNQYINENAWTGILKFLDKVSIPKSSQQQHRRQNVRLKEVKVHYSQEMEDQPDYFPWKPKKHKQESESDDEKYGFGSKYRPGNSITSSDQRINDSNGKRGMDLMYVHDKIPDPSIFPHYCYKEPIRGKAVFVVNQSFVRFSYRYGAENDLSYLKSVFLDKLGFEQVNKGNDFNLTKSTLNDVLENAIKEDYKETDFFVFAISTHGEERRTDSDHFGHALICADDKHKFTMDIIDEFGACQALKGKPKIFVIQACRSSDENDPKIVDKGHEYKLVCKKEEKGSNREGNDRADADHTAAANSKIDIKDEANANDDADVKTDAIGETYPKAGARDKANAKKNTDAKTNTTDEADAGHNSDDYLKGRSDSKFESKTVISLTKLHKDCLVVYGVQSGKTAWRHPETGSWLLDELNNVLQGYKYPRCIQFLDTLDETAFNMAQRETKGGFKAVSVIQHRLTKDILIPLKH</sequence>
<dbReference type="AlphaFoldDB" id="A0AAE0RVF8"/>
<gene>
    <name evidence="6" type="ORF">CHS0354_023516</name>
</gene>
<feature type="compositionally biased region" description="Basic and acidic residues" evidence="3">
    <location>
        <begin position="285"/>
        <end position="300"/>
    </location>
</feature>
<dbReference type="GO" id="GO:0006508">
    <property type="term" value="P:proteolysis"/>
    <property type="evidence" value="ECO:0007669"/>
    <property type="project" value="InterPro"/>
</dbReference>
<dbReference type="InterPro" id="IPR011600">
    <property type="entry name" value="Pept_C14_caspase"/>
</dbReference>
<feature type="compositionally biased region" description="Polar residues" evidence="3">
    <location>
        <begin position="89"/>
        <end position="101"/>
    </location>
</feature>
<dbReference type="GO" id="GO:0004197">
    <property type="term" value="F:cysteine-type endopeptidase activity"/>
    <property type="evidence" value="ECO:0007669"/>
    <property type="project" value="InterPro"/>
</dbReference>
<comment type="caution">
    <text evidence="6">The sequence shown here is derived from an EMBL/GenBank/DDBJ whole genome shotgun (WGS) entry which is preliminary data.</text>
</comment>
<dbReference type="SMART" id="SM00115">
    <property type="entry name" value="CASc"/>
    <property type="match status" value="1"/>
</dbReference>
<dbReference type="EMBL" id="JAEAOA010001417">
    <property type="protein sequence ID" value="KAK3580278.1"/>
    <property type="molecule type" value="Genomic_DNA"/>
</dbReference>
<dbReference type="PANTHER" id="PTHR22576">
    <property type="entry name" value="MUCOSA ASSOCIATED LYMPHOID TISSUE LYMPHOMA TRANSLOCATION PROTEIN 1/PARACASPASE"/>
    <property type="match status" value="1"/>
</dbReference>
<feature type="region of interest" description="Disordered" evidence="3">
    <location>
        <begin position="285"/>
        <end position="316"/>
    </location>
</feature>
<name>A0AAE0RVF8_9BIVA</name>
<dbReference type="Proteomes" id="UP001195483">
    <property type="component" value="Unassembled WGS sequence"/>
</dbReference>
<feature type="domain" description="Caspase family p20" evidence="5">
    <location>
        <begin position="131"/>
        <end position="264"/>
    </location>
</feature>
<dbReference type="InterPro" id="IPR001309">
    <property type="entry name" value="Pept_C14_p20"/>
</dbReference>
<evidence type="ECO:0000313" key="7">
    <source>
        <dbReference type="Proteomes" id="UP001195483"/>
    </source>
</evidence>
<dbReference type="InterPro" id="IPR015917">
    <property type="entry name" value="Pept_C14A"/>
</dbReference>
<dbReference type="Gene3D" id="3.40.50.1460">
    <property type="match status" value="1"/>
</dbReference>
<accession>A0AAE0RVF8</accession>
<feature type="region of interest" description="Disordered" evidence="3">
    <location>
        <begin position="57"/>
        <end position="102"/>
    </location>
</feature>
<dbReference type="PRINTS" id="PR00376">
    <property type="entry name" value="IL1BCENZYME"/>
</dbReference>
<evidence type="ECO:0000256" key="3">
    <source>
        <dbReference type="SAM" id="MobiDB-lite"/>
    </source>
</evidence>
<reference evidence="6" key="2">
    <citation type="journal article" date="2021" name="Genome Biol. Evol.">
        <title>Developing a high-quality reference genome for a parasitic bivalve with doubly uniparental inheritance (Bivalvia: Unionida).</title>
        <authorList>
            <person name="Smith C.H."/>
        </authorList>
    </citation>
    <scope>NUCLEOTIDE SEQUENCE</scope>
    <source>
        <strain evidence="6">CHS0354</strain>
        <tissue evidence="6">Mantle</tissue>
    </source>
</reference>
<comment type="similarity">
    <text evidence="1 2">Belongs to the peptidase C14A family.</text>
</comment>
<dbReference type="PROSITE" id="PS50207">
    <property type="entry name" value="CASPASE_P10"/>
    <property type="match status" value="1"/>
</dbReference>
<dbReference type="InterPro" id="IPR002138">
    <property type="entry name" value="Pept_C14_p10"/>
</dbReference>
<dbReference type="SUPFAM" id="SSF52129">
    <property type="entry name" value="Caspase-like"/>
    <property type="match status" value="1"/>
</dbReference>
<dbReference type="PROSITE" id="PS50208">
    <property type="entry name" value="CASPASE_P20"/>
    <property type="match status" value="1"/>
</dbReference>
<feature type="compositionally biased region" description="Basic and acidic residues" evidence="3">
    <location>
        <begin position="335"/>
        <end position="347"/>
    </location>
</feature>
<reference evidence="6" key="1">
    <citation type="journal article" date="2021" name="Genome Biol. Evol.">
        <title>A High-Quality Reference Genome for a Parasitic Bivalve with Doubly Uniparental Inheritance (Bivalvia: Unionida).</title>
        <authorList>
            <person name="Smith C.H."/>
        </authorList>
    </citation>
    <scope>NUCLEOTIDE SEQUENCE</scope>
    <source>
        <strain evidence="6">CHS0354</strain>
    </source>
</reference>
<dbReference type="InterPro" id="IPR052039">
    <property type="entry name" value="Caspase-related_regulators"/>
</dbReference>
<evidence type="ECO:0008006" key="8">
    <source>
        <dbReference type="Google" id="ProtNLM"/>
    </source>
</evidence>
<keyword evidence="7" id="KW-1185">Reference proteome</keyword>
<feature type="domain" description="Caspase family p10" evidence="4">
    <location>
        <begin position="387"/>
        <end position="422"/>
    </location>
</feature>
<dbReference type="InterPro" id="IPR029030">
    <property type="entry name" value="Caspase-like_dom_sf"/>
</dbReference>
<proteinExistence type="inferred from homology"/>
<evidence type="ECO:0000256" key="1">
    <source>
        <dbReference type="ARBA" id="ARBA00010134"/>
    </source>
</evidence>
<evidence type="ECO:0000256" key="2">
    <source>
        <dbReference type="RuleBase" id="RU003971"/>
    </source>
</evidence>
<evidence type="ECO:0000259" key="5">
    <source>
        <dbReference type="PROSITE" id="PS50208"/>
    </source>
</evidence>
<evidence type="ECO:0000313" key="6">
    <source>
        <dbReference type="EMBL" id="KAK3580278.1"/>
    </source>
</evidence>
<evidence type="ECO:0000259" key="4">
    <source>
        <dbReference type="PROSITE" id="PS50207"/>
    </source>
</evidence>
<feature type="compositionally biased region" description="Basic and acidic residues" evidence="3">
    <location>
        <begin position="357"/>
        <end position="368"/>
    </location>
</feature>
<organism evidence="6 7">
    <name type="scientific">Potamilus streckersoni</name>
    <dbReference type="NCBI Taxonomy" id="2493646"/>
    <lineage>
        <taxon>Eukaryota</taxon>
        <taxon>Metazoa</taxon>
        <taxon>Spiralia</taxon>
        <taxon>Lophotrochozoa</taxon>
        <taxon>Mollusca</taxon>
        <taxon>Bivalvia</taxon>
        <taxon>Autobranchia</taxon>
        <taxon>Heteroconchia</taxon>
        <taxon>Palaeoheterodonta</taxon>
        <taxon>Unionida</taxon>
        <taxon>Unionoidea</taxon>
        <taxon>Unionidae</taxon>
        <taxon>Ambleminae</taxon>
        <taxon>Lampsilini</taxon>
        <taxon>Potamilus</taxon>
    </lineage>
</organism>
<dbReference type="PANTHER" id="PTHR22576:SF41">
    <property type="entry name" value="CASPASE 14, APOPTOSIS-RELATED CYSTEINE PEPTIDASE"/>
    <property type="match status" value="1"/>
</dbReference>
<dbReference type="Pfam" id="PF00656">
    <property type="entry name" value="Peptidase_C14"/>
    <property type="match status" value="1"/>
</dbReference>
<feature type="region of interest" description="Disordered" evidence="3">
    <location>
        <begin position="332"/>
        <end position="368"/>
    </location>
</feature>